<protein>
    <recommendedName>
        <fullName evidence="3">Response regulatory domain-containing protein</fullName>
    </recommendedName>
</protein>
<dbReference type="InterPro" id="IPR050595">
    <property type="entry name" value="Bact_response_regulator"/>
</dbReference>
<dbReference type="PANTHER" id="PTHR44591:SF3">
    <property type="entry name" value="RESPONSE REGULATORY DOMAIN-CONTAINING PROTEIN"/>
    <property type="match status" value="1"/>
</dbReference>
<evidence type="ECO:0000256" key="2">
    <source>
        <dbReference type="PROSITE-ProRule" id="PRU00169"/>
    </source>
</evidence>
<accession>A0A919JZ83</accession>
<dbReference type="SMART" id="SM00448">
    <property type="entry name" value="REC"/>
    <property type="match status" value="1"/>
</dbReference>
<organism evidence="4 5">
    <name type="scientific">Paractinoplanes rishiriensis</name>
    <dbReference type="NCBI Taxonomy" id="1050105"/>
    <lineage>
        <taxon>Bacteria</taxon>
        <taxon>Bacillati</taxon>
        <taxon>Actinomycetota</taxon>
        <taxon>Actinomycetes</taxon>
        <taxon>Micromonosporales</taxon>
        <taxon>Micromonosporaceae</taxon>
        <taxon>Paractinoplanes</taxon>
    </lineage>
</organism>
<keyword evidence="5" id="KW-1185">Reference proteome</keyword>
<evidence type="ECO:0000256" key="1">
    <source>
        <dbReference type="ARBA" id="ARBA00022553"/>
    </source>
</evidence>
<feature type="modified residue" description="4-aspartylphosphate" evidence="2">
    <location>
        <position position="81"/>
    </location>
</feature>
<sequence length="153" mass="16570">MTAPALTEPDLHADEFAQALVSAPMHAPLSPTILIADDDDDIRDVIAYKLQVAGYRTLSADNGRTALNIAVAERPRAIILDVTMPQMDGLAVCYELHACPETAQIPVLMISGSGRLDDMDLGFAIGADDYLAKPFSQREMLRRVNWLLMSGGS</sequence>
<dbReference type="Pfam" id="PF00072">
    <property type="entry name" value="Response_reg"/>
    <property type="match status" value="1"/>
</dbReference>
<dbReference type="Proteomes" id="UP000636960">
    <property type="component" value="Unassembled WGS sequence"/>
</dbReference>
<keyword evidence="1 2" id="KW-0597">Phosphoprotein</keyword>
<dbReference type="RefSeq" id="WP_203782083.1">
    <property type="nucleotide sequence ID" value="NZ_BOMV01000035.1"/>
</dbReference>
<name>A0A919JZ83_9ACTN</name>
<evidence type="ECO:0000313" key="5">
    <source>
        <dbReference type="Proteomes" id="UP000636960"/>
    </source>
</evidence>
<gene>
    <name evidence="4" type="ORF">Ari01nite_32580</name>
</gene>
<evidence type="ECO:0000313" key="4">
    <source>
        <dbReference type="EMBL" id="GIE95793.1"/>
    </source>
</evidence>
<comment type="caution">
    <text evidence="4">The sequence shown here is derived from an EMBL/GenBank/DDBJ whole genome shotgun (WGS) entry which is preliminary data.</text>
</comment>
<dbReference type="Gene3D" id="3.40.50.2300">
    <property type="match status" value="1"/>
</dbReference>
<proteinExistence type="predicted"/>
<dbReference type="SUPFAM" id="SSF52172">
    <property type="entry name" value="CheY-like"/>
    <property type="match status" value="1"/>
</dbReference>
<dbReference type="InterPro" id="IPR001789">
    <property type="entry name" value="Sig_transdc_resp-reg_receiver"/>
</dbReference>
<dbReference type="PANTHER" id="PTHR44591">
    <property type="entry name" value="STRESS RESPONSE REGULATOR PROTEIN 1"/>
    <property type="match status" value="1"/>
</dbReference>
<dbReference type="EMBL" id="BOMV01000035">
    <property type="protein sequence ID" value="GIE95793.1"/>
    <property type="molecule type" value="Genomic_DNA"/>
</dbReference>
<dbReference type="GO" id="GO:0000160">
    <property type="term" value="P:phosphorelay signal transduction system"/>
    <property type="evidence" value="ECO:0007669"/>
    <property type="project" value="InterPro"/>
</dbReference>
<evidence type="ECO:0000259" key="3">
    <source>
        <dbReference type="PROSITE" id="PS50110"/>
    </source>
</evidence>
<dbReference type="InterPro" id="IPR011006">
    <property type="entry name" value="CheY-like_superfamily"/>
</dbReference>
<feature type="domain" description="Response regulatory" evidence="3">
    <location>
        <begin position="32"/>
        <end position="148"/>
    </location>
</feature>
<reference evidence="4" key="1">
    <citation type="submission" date="2021-01" db="EMBL/GenBank/DDBJ databases">
        <title>Whole genome shotgun sequence of Actinoplanes rishiriensis NBRC 108556.</title>
        <authorList>
            <person name="Komaki H."/>
            <person name="Tamura T."/>
        </authorList>
    </citation>
    <scope>NUCLEOTIDE SEQUENCE</scope>
    <source>
        <strain evidence="4">NBRC 108556</strain>
    </source>
</reference>
<dbReference type="PROSITE" id="PS50110">
    <property type="entry name" value="RESPONSE_REGULATORY"/>
    <property type="match status" value="1"/>
</dbReference>
<dbReference type="AlphaFoldDB" id="A0A919JZ83"/>